<comment type="caution">
    <text evidence="3">The sequence shown here is derived from an EMBL/GenBank/DDBJ whole genome shotgun (WGS) entry which is preliminary data.</text>
</comment>
<keyword evidence="1" id="KW-0812">Transmembrane</keyword>
<protein>
    <recommendedName>
        <fullName evidence="5">Gustatory receptor</fullName>
    </recommendedName>
</protein>
<gene>
    <name evidence="3" type="ORF">Zmor_017033</name>
</gene>
<feature type="transmembrane region" description="Helical" evidence="1">
    <location>
        <begin position="29"/>
        <end position="50"/>
    </location>
</feature>
<reference evidence="3" key="1">
    <citation type="journal article" date="2023" name="G3 (Bethesda)">
        <title>Whole genome assemblies of Zophobas morio and Tenebrio molitor.</title>
        <authorList>
            <person name="Kaur S."/>
            <person name="Stinson S.A."/>
            <person name="diCenzo G.C."/>
        </authorList>
    </citation>
    <scope>NUCLEOTIDE SEQUENCE</scope>
    <source>
        <strain evidence="3">QUZm001</strain>
    </source>
</reference>
<dbReference type="Proteomes" id="UP001168821">
    <property type="component" value="Unassembled WGS sequence"/>
</dbReference>
<keyword evidence="4" id="KW-1185">Reference proteome</keyword>
<name>A0AA38MCD0_9CUCU</name>
<evidence type="ECO:0008006" key="5">
    <source>
        <dbReference type="Google" id="ProtNLM"/>
    </source>
</evidence>
<accession>A0AA38MCD0</accession>
<feature type="signal peptide" evidence="2">
    <location>
        <begin position="1"/>
        <end position="19"/>
    </location>
</feature>
<keyword evidence="1" id="KW-1133">Transmembrane helix</keyword>
<dbReference type="AlphaFoldDB" id="A0AA38MCD0"/>
<sequence>MIYASALLLVHTLIWVFLGSKECSVATVTAFLFPFNFSHLFMLIEMLVYWNLVYSVKIRMSALNEQIKPSLTHLRKIVKAYLYLVPAKDSVNECYGLTILVINLL</sequence>
<evidence type="ECO:0000313" key="4">
    <source>
        <dbReference type="Proteomes" id="UP001168821"/>
    </source>
</evidence>
<feature type="chain" id="PRO_5041212395" description="Gustatory receptor" evidence="2">
    <location>
        <begin position="20"/>
        <end position="105"/>
    </location>
</feature>
<evidence type="ECO:0000313" key="3">
    <source>
        <dbReference type="EMBL" id="KAJ3650961.1"/>
    </source>
</evidence>
<evidence type="ECO:0000256" key="2">
    <source>
        <dbReference type="SAM" id="SignalP"/>
    </source>
</evidence>
<dbReference type="EMBL" id="JALNTZ010000005">
    <property type="protein sequence ID" value="KAJ3650961.1"/>
    <property type="molecule type" value="Genomic_DNA"/>
</dbReference>
<keyword evidence="1" id="KW-0472">Membrane</keyword>
<organism evidence="3 4">
    <name type="scientific">Zophobas morio</name>
    <dbReference type="NCBI Taxonomy" id="2755281"/>
    <lineage>
        <taxon>Eukaryota</taxon>
        <taxon>Metazoa</taxon>
        <taxon>Ecdysozoa</taxon>
        <taxon>Arthropoda</taxon>
        <taxon>Hexapoda</taxon>
        <taxon>Insecta</taxon>
        <taxon>Pterygota</taxon>
        <taxon>Neoptera</taxon>
        <taxon>Endopterygota</taxon>
        <taxon>Coleoptera</taxon>
        <taxon>Polyphaga</taxon>
        <taxon>Cucujiformia</taxon>
        <taxon>Tenebrionidae</taxon>
        <taxon>Zophobas</taxon>
    </lineage>
</organism>
<keyword evidence="2" id="KW-0732">Signal</keyword>
<evidence type="ECO:0000256" key="1">
    <source>
        <dbReference type="SAM" id="Phobius"/>
    </source>
</evidence>
<proteinExistence type="predicted"/>